<evidence type="ECO:0000313" key="3">
    <source>
        <dbReference type="Proteomes" id="UP001530400"/>
    </source>
</evidence>
<dbReference type="PROSITE" id="PS51186">
    <property type="entry name" value="GNAT"/>
    <property type="match status" value="1"/>
</dbReference>
<gene>
    <name evidence="2" type="ORF">ACHAWO_013474</name>
</gene>
<dbReference type="Pfam" id="PF13673">
    <property type="entry name" value="Acetyltransf_10"/>
    <property type="match status" value="1"/>
</dbReference>
<dbReference type="Pfam" id="PF00300">
    <property type="entry name" value="His_Phos_1"/>
    <property type="match status" value="1"/>
</dbReference>
<dbReference type="SUPFAM" id="SSF55729">
    <property type="entry name" value="Acyl-CoA N-acyltransferases (Nat)"/>
    <property type="match status" value="1"/>
</dbReference>
<keyword evidence="3" id="KW-1185">Reference proteome</keyword>
<reference evidence="2 3" key="1">
    <citation type="submission" date="2024-10" db="EMBL/GenBank/DDBJ databases">
        <title>Updated reference genomes for cyclostephanoid diatoms.</title>
        <authorList>
            <person name="Roberts W.R."/>
            <person name="Alverson A.J."/>
        </authorList>
    </citation>
    <scope>NUCLEOTIDE SEQUENCE [LARGE SCALE GENOMIC DNA]</scope>
    <source>
        <strain evidence="2 3">AJA010-31</strain>
    </source>
</reference>
<accession>A0ABD3PKQ6</accession>
<proteinExistence type="predicted"/>
<dbReference type="InterPro" id="IPR013078">
    <property type="entry name" value="His_Pase_superF_clade-1"/>
</dbReference>
<evidence type="ECO:0000313" key="2">
    <source>
        <dbReference type="EMBL" id="KAL3788664.1"/>
    </source>
</evidence>
<comment type="caution">
    <text evidence="2">The sequence shown here is derived from an EMBL/GenBank/DDBJ whole genome shotgun (WGS) entry which is preliminary data.</text>
</comment>
<evidence type="ECO:0000259" key="1">
    <source>
        <dbReference type="PROSITE" id="PS51186"/>
    </source>
</evidence>
<name>A0ABD3PKQ6_9STRA</name>
<dbReference type="InterPro" id="IPR000182">
    <property type="entry name" value="GNAT_dom"/>
</dbReference>
<dbReference type="PANTHER" id="PTHR48100">
    <property type="entry name" value="BROAD-SPECIFICITY PHOSPHATASE YOR283W-RELATED"/>
    <property type="match status" value="1"/>
</dbReference>
<organism evidence="2 3">
    <name type="scientific">Cyclotella atomus</name>
    <dbReference type="NCBI Taxonomy" id="382360"/>
    <lineage>
        <taxon>Eukaryota</taxon>
        <taxon>Sar</taxon>
        <taxon>Stramenopiles</taxon>
        <taxon>Ochrophyta</taxon>
        <taxon>Bacillariophyta</taxon>
        <taxon>Coscinodiscophyceae</taxon>
        <taxon>Thalassiosirophycidae</taxon>
        <taxon>Stephanodiscales</taxon>
        <taxon>Stephanodiscaceae</taxon>
        <taxon>Cyclotella</taxon>
    </lineage>
</organism>
<dbReference type="InterPro" id="IPR029033">
    <property type="entry name" value="His_PPase_superfam"/>
</dbReference>
<dbReference type="InterPro" id="IPR050275">
    <property type="entry name" value="PGM_Phosphatase"/>
</dbReference>
<protein>
    <recommendedName>
        <fullName evidence="1">N-acetyltransferase domain-containing protein</fullName>
    </recommendedName>
</protein>
<dbReference type="CDD" id="cd04301">
    <property type="entry name" value="NAT_SF"/>
    <property type="match status" value="1"/>
</dbReference>
<dbReference type="SUPFAM" id="SSF53254">
    <property type="entry name" value="Phosphoglycerate mutase-like"/>
    <property type="match status" value="1"/>
</dbReference>
<dbReference type="AlphaFoldDB" id="A0ABD3PKQ6"/>
<dbReference type="CDD" id="cd07067">
    <property type="entry name" value="HP_PGM_like"/>
    <property type="match status" value="1"/>
</dbReference>
<dbReference type="Gene3D" id="3.40.630.30">
    <property type="match status" value="1"/>
</dbReference>
<dbReference type="Proteomes" id="UP001530400">
    <property type="component" value="Unassembled WGS sequence"/>
</dbReference>
<dbReference type="EMBL" id="JALLPJ020000556">
    <property type="protein sequence ID" value="KAL3788664.1"/>
    <property type="molecule type" value="Genomic_DNA"/>
</dbReference>
<dbReference type="SMART" id="SM00855">
    <property type="entry name" value="PGAM"/>
    <property type="match status" value="1"/>
</dbReference>
<sequence length="519" mass="57845">MASKTKSSSSKDDHIGEKHIRRSISVRFIRHSESQNNQVYRDARRIYKGGTPEFDLEGWTEYVDSLRQADPGLSSIGHIQARKLGQYLDRHLKNQASSPVSFIVSPMKRTIETILPTLNALHRPPQNNANNNQENDNGHTPYNVIIHGFYFESEGCHTREVVESGMSPAQISSFMNANNNNSNSNIQIQPTFTGFPSPNKGWYAHGTAPETRPESEERAAKFYLWLIEFLDEQLSIAAEENHEDVFDAGVTLPEEEEELDHDVFAERVRRRRTVVCVGHGDFMSLVLKRIVAGFGHAVEKEGVSHRSAFVHYNTGMTECEYFGNGRFLVMSSNQVPHLSDPQSCQYITGGSLKDGWSYLMPSENHLDAEVDIAYADEIAPHVKEQTKAMRSLYLDRSTSNIPLDETVNSVATDRDSSNEVTIVVKRGLQVVGCASLDESTGIVHDVVIRPSARKSQVGESLIEAVVKHAKLSKDIDTLIVQPNADGKELFEKMGFTAVGEGVNSGTSYASEVVRMECKL</sequence>
<dbReference type="PANTHER" id="PTHR48100:SF56">
    <property type="entry name" value="PHOSPHATASE SPAC513.02-RELATED"/>
    <property type="match status" value="1"/>
</dbReference>
<dbReference type="InterPro" id="IPR016181">
    <property type="entry name" value="Acyl_CoA_acyltransferase"/>
</dbReference>
<dbReference type="Gene3D" id="3.40.50.1240">
    <property type="entry name" value="Phosphoglycerate mutase-like"/>
    <property type="match status" value="1"/>
</dbReference>
<feature type="domain" description="N-acetyltransferase" evidence="1">
    <location>
        <begin position="370"/>
        <end position="519"/>
    </location>
</feature>